<sequence length="134" mass="13519">MPDDQPRLPSPETVADPAAETAVSCLPEAGAPKGEVFAAEPPEAVSGIGEEIGAEDAPSEVAATVPEVEEETAPLPEADLVLSPVLRGKVNFAAAQNGVSILRGLSIANRGPDAVQDVAVHLSATPAVLRPKAG</sequence>
<protein>
    <submittedName>
        <fullName evidence="2">Uncharacterized protein</fullName>
    </submittedName>
</protein>
<comment type="caution">
    <text evidence="2">The sequence shown here is derived from an EMBL/GenBank/DDBJ whole genome shotgun (WGS) entry which is preliminary data.</text>
</comment>
<dbReference type="EMBL" id="JAUFRC010000003">
    <property type="protein sequence ID" value="MDN3714089.1"/>
    <property type="molecule type" value="Genomic_DNA"/>
</dbReference>
<proteinExistence type="predicted"/>
<dbReference type="Proteomes" id="UP001243846">
    <property type="component" value="Unassembled WGS sequence"/>
</dbReference>
<name>A0ABT8DCC6_9RHOB</name>
<gene>
    <name evidence="2" type="ORF">QWZ10_24060</name>
</gene>
<evidence type="ECO:0000313" key="3">
    <source>
        <dbReference type="Proteomes" id="UP001243846"/>
    </source>
</evidence>
<keyword evidence="3" id="KW-1185">Reference proteome</keyword>
<feature type="region of interest" description="Disordered" evidence="1">
    <location>
        <begin position="1"/>
        <end position="21"/>
    </location>
</feature>
<reference evidence="3" key="1">
    <citation type="journal article" date="2019" name="Int. J. Syst. Evol. Microbiol.">
        <title>The Global Catalogue of Microorganisms (GCM) 10K type strain sequencing project: providing services to taxonomists for standard genome sequencing and annotation.</title>
        <authorList>
            <consortium name="The Broad Institute Genomics Platform"/>
            <consortium name="The Broad Institute Genome Sequencing Center for Infectious Disease"/>
            <person name="Wu L."/>
            <person name="Ma J."/>
        </authorList>
    </citation>
    <scope>NUCLEOTIDE SEQUENCE [LARGE SCALE GENOMIC DNA]</scope>
    <source>
        <strain evidence="3">CECT 8482</strain>
    </source>
</reference>
<organism evidence="2 3">
    <name type="scientific">Paracoccus cavernae</name>
    <dbReference type="NCBI Taxonomy" id="1571207"/>
    <lineage>
        <taxon>Bacteria</taxon>
        <taxon>Pseudomonadati</taxon>
        <taxon>Pseudomonadota</taxon>
        <taxon>Alphaproteobacteria</taxon>
        <taxon>Rhodobacterales</taxon>
        <taxon>Paracoccaceae</taxon>
        <taxon>Paracoccus</taxon>
    </lineage>
</organism>
<evidence type="ECO:0000313" key="2">
    <source>
        <dbReference type="EMBL" id="MDN3714089.1"/>
    </source>
</evidence>
<accession>A0ABT8DCC6</accession>
<evidence type="ECO:0000256" key="1">
    <source>
        <dbReference type="SAM" id="MobiDB-lite"/>
    </source>
</evidence>